<reference evidence="2 3" key="1">
    <citation type="submission" date="2023-11" db="EMBL/GenBank/DDBJ databases">
        <title>Plant-associative lifestyle of Vibrio porteresiae and its evolutionary dynamics.</title>
        <authorList>
            <person name="Rameshkumar N."/>
            <person name="Kirti K."/>
        </authorList>
    </citation>
    <scope>NUCLEOTIDE SEQUENCE [LARGE SCALE GENOMIC DNA]</scope>
    <source>
        <strain evidence="2 3">MSSRF60</strain>
    </source>
</reference>
<dbReference type="EMBL" id="JAWRCN010000001">
    <property type="protein sequence ID" value="MDW6018939.1"/>
    <property type="molecule type" value="Genomic_DNA"/>
</dbReference>
<accession>A0ABU4IKY7</accession>
<comment type="caution">
    <text evidence="2">The sequence shown here is derived from an EMBL/GenBank/DDBJ whole genome shotgun (WGS) entry which is preliminary data.</text>
</comment>
<dbReference type="Proteomes" id="UP001272325">
    <property type="component" value="Unassembled WGS sequence"/>
</dbReference>
<keyword evidence="1" id="KW-0812">Transmembrane</keyword>
<keyword evidence="3" id="KW-1185">Reference proteome</keyword>
<keyword evidence="1" id="KW-1133">Transmembrane helix</keyword>
<dbReference type="RefSeq" id="WP_171138183.1">
    <property type="nucleotide sequence ID" value="NZ_AP024893.1"/>
</dbReference>
<evidence type="ECO:0000313" key="2">
    <source>
        <dbReference type="EMBL" id="MDW6018939.1"/>
    </source>
</evidence>
<keyword evidence="1" id="KW-0472">Membrane</keyword>
<proteinExistence type="predicted"/>
<gene>
    <name evidence="2" type="ORF">SBW85_14655</name>
</gene>
<evidence type="ECO:0000313" key="3">
    <source>
        <dbReference type="Proteomes" id="UP001272325"/>
    </source>
</evidence>
<name>A0ABU4IKY7_9VIBR</name>
<evidence type="ECO:0000256" key="1">
    <source>
        <dbReference type="SAM" id="Phobius"/>
    </source>
</evidence>
<sequence>MAVIQLVSNEEGYMGCCNDEKCCETKNVRRRRISMIGVVVAVLVVLVIANWK</sequence>
<organism evidence="2 3">
    <name type="scientific">Vibrio plantisponsor</name>
    <dbReference type="NCBI Taxonomy" id="664643"/>
    <lineage>
        <taxon>Bacteria</taxon>
        <taxon>Pseudomonadati</taxon>
        <taxon>Pseudomonadota</taxon>
        <taxon>Gammaproteobacteria</taxon>
        <taxon>Vibrionales</taxon>
        <taxon>Vibrionaceae</taxon>
        <taxon>Vibrio</taxon>
    </lineage>
</organism>
<protein>
    <recommendedName>
        <fullName evidence="4">Transmembrane protein</fullName>
    </recommendedName>
</protein>
<evidence type="ECO:0008006" key="4">
    <source>
        <dbReference type="Google" id="ProtNLM"/>
    </source>
</evidence>
<feature type="transmembrane region" description="Helical" evidence="1">
    <location>
        <begin position="33"/>
        <end position="51"/>
    </location>
</feature>